<comment type="caution">
    <text evidence="1">The sequence shown here is derived from an EMBL/GenBank/DDBJ whole genome shotgun (WGS) entry which is preliminary data.</text>
</comment>
<organism evidence="1 2">
    <name type="scientific">Riccia fluitans</name>
    <dbReference type="NCBI Taxonomy" id="41844"/>
    <lineage>
        <taxon>Eukaryota</taxon>
        <taxon>Viridiplantae</taxon>
        <taxon>Streptophyta</taxon>
        <taxon>Embryophyta</taxon>
        <taxon>Marchantiophyta</taxon>
        <taxon>Marchantiopsida</taxon>
        <taxon>Marchantiidae</taxon>
        <taxon>Marchantiales</taxon>
        <taxon>Ricciaceae</taxon>
        <taxon>Riccia</taxon>
    </lineage>
</organism>
<name>A0ABD1YRE4_9MARC</name>
<gene>
    <name evidence="1" type="ORF">R1flu_004827</name>
</gene>
<sequence length="110" mass="12346">MPLFGGLILSIRSTIGRLRCCKSLLVKNVHSLFVSWVFESGVSFRVTPTTHVDFEFESVLLALPLAIVADRESVVVIGMAFLYRGEFFLMLSWPDITRRESRARHTSGGV</sequence>
<dbReference type="AlphaFoldDB" id="A0ABD1YRE4"/>
<protein>
    <submittedName>
        <fullName evidence="1">Uncharacterized protein</fullName>
    </submittedName>
</protein>
<evidence type="ECO:0000313" key="1">
    <source>
        <dbReference type="EMBL" id="KAL2633348.1"/>
    </source>
</evidence>
<dbReference type="Proteomes" id="UP001605036">
    <property type="component" value="Unassembled WGS sequence"/>
</dbReference>
<proteinExistence type="predicted"/>
<evidence type="ECO:0000313" key="2">
    <source>
        <dbReference type="Proteomes" id="UP001605036"/>
    </source>
</evidence>
<reference evidence="1 2" key="1">
    <citation type="submission" date="2024-09" db="EMBL/GenBank/DDBJ databases">
        <title>Chromosome-scale assembly of Riccia fluitans.</title>
        <authorList>
            <person name="Paukszto L."/>
            <person name="Sawicki J."/>
            <person name="Karawczyk K."/>
            <person name="Piernik-Szablinska J."/>
            <person name="Szczecinska M."/>
            <person name="Mazdziarz M."/>
        </authorList>
    </citation>
    <scope>NUCLEOTIDE SEQUENCE [LARGE SCALE GENOMIC DNA]</scope>
    <source>
        <strain evidence="1">Rf_01</strain>
        <tissue evidence="1">Aerial parts of the thallus</tissue>
    </source>
</reference>
<dbReference type="EMBL" id="JBHFFA010000003">
    <property type="protein sequence ID" value="KAL2633348.1"/>
    <property type="molecule type" value="Genomic_DNA"/>
</dbReference>
<keyword evidence="2" id="KW-1185">Reference proteome</keyword>
<accession>A0ABD1YRE4</accession>